<comment type="caution">
    <text evidence="1">The sequence shown here is derived from an EMBL/GenBank/DDBJ whole genome shotgun (WGS) entry which is preliminary data.</text>
</comment>
<gene>
    <name evidence="1" type="ORF">DQ392_17780</name>
</gene>
<dbReference type="AlphaFoldDB" id="A0A367EFR7"/>
<evidence type="ECO:0000313" key="2">
    <source>
        <dbReference type="Proteomes" id="UP000253507"/>
    </source>
</evidence>
<evidence type="ECO:0000313" key="1">
    <source>
        <dbReference type="EMBL" id="RCG16936.1"/>
    </source>
</evidence>
<keyword evidence="2" id="KW-1185">Reference proteome</keyword>
<dbReference type="RefSeq" id="WP_114016630.1">
    <property type="nucleotide sequence ID" value="NZ_QOIM01000037.1"/>
</dbReference>
<name>A0A367EFR7_9ACTN</name>
<dbReference type="Proteomes" id="UP000253507">
    <property type="component" value="Unassembled WGS sequence"/>
</dbReference>
<sequence length="81" mass="9332">MRNHLREMFGRFLRWLICPAEQSRQKDRFKVSLAPPIWSPPIRWQPPAAPALNDGTLVRPYFLAYEARVKQAAGRPLGGEC</sequence>
<reference evidence="1 2" key="1">
    <citation type="submission" date="2018-06" db="EMBL/GenBank/DDBJ databases">
        <title>Streptomyces reniochalinae sp. nov. and Streptomyces diacarnus sp. nov. from marine sponges.</title>
        <authorList>
            <person name="Li L."/>
        </authorList>
    </citation>
    <scope>NUCLEOTIDE SEQUENCE [LARGE SCALE GENOMIC DNA]</scope>
    <source>
        <strain evidence="1 2">LHW50302</strain>
    </source>
</reference>
<organism evidence="1 2">
    <name type="scientific">Streptomyces reniochalinae</name>
    <dbReference type="NCBI Taxonomy" id="2250578"/>
    <lineage>
        <taxon>Bacteria</taxon>
        <taxon>Bacillati</taxon>
        <taxon>Actinomycetota</taxon>
        <taxon>Actinomycetes</taxon>
        <taxon>Kitasatosporales</taxon>
        <taxon>Streptomycetaceae</taxon>
        <taxon>Streptomyces</taxon>
    </lineage>
</organism>
<dbReference type="EMBL" id="QOIM01000037">
    <property type="protein sequence ID" value="RCG16936.1"/>
    <property type="molecule type" value="Genomic_DNA"/>
</dbReference>
<proteinExistence type="predicted"/>
<accession>A0A367EFR7</accession>
<protein>
    <submittedName>
        <fullName evidence="1">Uncharacterized protein</fullName>
    </submittedName>
</protein>